<evidence type="ECO:0000256" key="1">
    <source>
        <dbReference type="SAM" id="SignalP"/>
    </source>
</evidence>
<dbReference type="PROSITE" id="PS51257">
    <property type="entry name" value="PROKAR_LIPOPROTEIN"/>
    <property type="match status" value="1"/>
</dbReference>
<dbReference type="RefSeq" id="WP_173236570.1">
    <property type="nucleotide sequence ID" value="NZ_AP022839.1"/>
</dbReference>
<protein>
    <recommendedName>
        <fullName evidence="2">Beta-lactamase-related domain-containing protein</fullName>
    </recommendedName>
</protein>
<evidence type="ECO:0000313" key="4">
    <source>
        <dbReference type="Proteomes" id="UP000502894"/>
    </source>
</evidence>
<dbReference type="InterPro" id="IPR001466">
    <property type="entry name" value="Beta-lactam-related"/>
</dbReference>
<dbReference type="PANTHER" id="PTHR46825">
    <property type="entry name" value="D-ALANYL-D-ALANINE-CARBOXYPEPTIDASE/ENDOPEPTIDASE AMPH"/>
    <property type="match status" value="1"/>
</dbReference>
<evidence type="ECO:0000259" key="2">
    <source>
        <dbReference type="Pfam" id="PF00144"/>
    </source>
</evidence>
<accession>A0A6F8T3J8</accession>
<dbReference type="PANTHER" id="PTHR46825:SF7">
    <property type="entry name" value="D-ALANYL-D-ALANINE CARBOXYPEPTIDASE"/>
    <property type="match status" value="1"/>
</dbReference>
<feature type="signal peptide" evidence="1">
    <location>
        <begin position="1"/>
        <end position="25"/>
    </location>
</feature>
<dbReference type="InterPro" id="IPR050491">
    <property type="entry name" value="AmpC-like"/>
</dbReference>
<dbReference type="Proteomes" id="UP000502894">
    <property type="component" value="Chromosome"/>
</dbReference>
<feature type="chain" id="PRO_5026148142" description="Beta-lactamase-related domain-containing protein" evidence="1">
    <location>
        <begin position="26"/>
        <end position="237"/>
    </location>
</feature>
<proteinExistence type="predicted"/>
<dbReference type="EMBL" id="AP022839">
    <property type="protein sequence ID" value="BCA94783.1"/>
    <property type="molecule type" value="Genomic_DNA"/>
</dbReference>
<dbReference type="Gene3D" id="3.40.710.10">
    <property type="entry name" value="DD-peptidase/beta-lactamase superfamily"/>
    <property type="match status" value="1"/>
</dbReference>
<dbReference type="AlphaFoldDB" id="A0A6F8T3J8"/>
<name>A0A6F8T3J8_9GAMM</name>
<keyword evidence="4" id="KW-1185">Reference proteome</keyword>
<dbReference type="Pfam" id="PF00144">
    <property type="entry name" value="Beta-lactamase"/>
    <property type="match status" value="1"/>
</dbReference>
<reference evidence="3" key="1">
    <citation type="journal article" date="2020" name="Microbiol. Resour. Announc.">
        <title>Complete Genome Sequence of Novel Psychrotolerant Legionella Strain TUM19329, Isolated from Antarctic Lake Sediment.</title>
        <authorList>
            <person name="Shimada S."/>
            <person name="Nakai R."/>
            <person name="Aoki K."/>
            <person name="Shimoeda N."/>
            <person name="Ohno G."/>
            <person name="Miyazaki Y."/>
            <person name="Kudoh S."/>
            <person name="Imura S."/>
            <person name="Watanabe K."/>
            <person name="Ishii Y."/>
            <person name="Tateda K."/>
        </authorList>
    </citation>
    <scope>NUCLEOTIDE SEQUENCE [LARGE SCALE GENOMIC DNA]</scope>
    <source>
        <strain evidence="3">TUM19329</strain>
    </source>
</reference>
<dbReference type="InterPro" id="IPR012338">
    <property type="entry name" value="Beta-lactam/transpept-like"/>
</dbReference>
<dbReference type="SUPFAM" id="SSF56601">
    <property type="entry name" value="beta-lactamase/transpeptidase-like"/>
    <property type="match status" value="1"/>
</dbReference>
<evidence type="ECO:0000313" key="3">
    <source>
        <dbReference type="EMBL" id="BCA94783.1"/>
    </source>
</evidence>
<organism evidence="3 4">
    <name type="scientific">Legionella antarctica</name>
    <dbReference type="NCBI Taxonomy" id="2708020"/>
    <lineage>
        <taxon>Bacteria</taxon>
        <taxon>Pseudomonadati</taxon>
        <taxon>Pseudomonadota</taxon>
        <taxon>Gammaproteobacteria</taxon>
        <taxon>Legionellales</taxon>
        <taxon>Legionellaceae</taxon>
        <taxon>Legionella</taxon>
    </lineage>
</organism>
<feature type="domain" description="Beta-lactamase-related" evidence="2">
    <location>
        <begin position="75"/>
        <end position="235"/>
    </location>
</feature>
<gene>
    <name evidence="3" type="ORF">TUM19329_11440</name>
</gene>
<sequence length="237" mass="27082">MTFNKKLFFLSLVALSCSRVSYVHSDSADSVLTQNLQKVVNEYYKTYSKQEGFTAISASVLIPHHKKIDPNNIKTVVAGTIGVSPLTQLITPDNLFDIGSITKSFTSLMLLQLQAEGKLSLNDPLGKWLPQYPQWKEVTLRQLLNMTSGIPNYSADEKFEKELVADLSRQWTNDELLTYAHPDQPLKINKNKRYEYCNSNYILAAMVIEKVTNDTYESQLKQRILNQQNHLKDTYLI</sequence>
<keyword evidence="1" id="KW-0732">Signal</keyword>
<dbReference type="KEGG" id="lant:TUM19329_11440"/>